<dbReference type="EMBL" id="APQD01000012">
    <property type="protein sequence ID" value="ENV82654.1"/>
    <property type="molecule type" value="Genomic_DNA"/>
</dbReference>
<comment type="caution">
    <text evidence="1">The sequence shown here is derived from an EMBL/GenBank/DDBJ whole genome shotgun (WGS) entry which is preliminary data.</text>
</comment>
<reference evidence="1 2" key="1">
    <citation type="submission" date="2013-02" db="EMBL/GenBank/DDBJ databases">
        <title>The Genome Sequence of Acinetobacter bouvetii CIP 107468.</title>
        <authorList>
            <consortium name="The Broad Institute Genome Sequencing Platform"/>
            <consortium name="The Broad Institute Genome Sequencing Center for Infectious Disease"/>
            <person name="Cerqueira G."/>
            <person name="Feldgarden M."/>
            <person name="Courvalin P."/>
            <person name="Perichon B."/>
            <person name="Grillot-Courvalin C."/>
            <person name="Clermont D."/>
            <person name="Rocha E."/>
            <person name="Yoon E.-J."/>
            <person name="Nemec A."/>
            <person name="Walker B."/>
            <person name="Young S.K."/>
            <person name="Zeng Q."/>
            <person name="Gargeya S."/>
            <person name="Fitzgerald M."/>
            <person name="Haas B."/>
            <person name="Abouelleil A."/>
            <person name="Alvarado L."/>
            <person name="Arachchi H.M."/>
            <person name="Berlin A.M."/>
            <person name="Chapman S.B."/>
            <person name="Dewar J."/>
            <person name="Goldberg J."/>
            <person name="Griggs A."/>
            <person name="Gujja S."/>
            <person name="Hansen M."/>
            <person name="Howarth C."/>
            <person name="Imamovic A."/>
            <person name="Larimer J."/>
            <person name="McCowan C."/>
            <person name="Murphy C."/>
            <person name="Neiman D."/>
            <person name="Pearson M."/>
            <person name="Priest M."/>
            <person name="Roberts A."/>
            <person name="Saif S."/>
            <person name="Shea T."/>
            <person name="Sisk P."/>
            <person name="Sykes S."/>
            <person name="Wortman J."/>
            <person name="Nusbaum C."/>
            <person name="Birren B."/>
        </authorList>
    </citation>
    <scope>NUCLEOTIDE SEQUENCE [LARGE SCALE GENOMIC DNA]</scope>
    <source>
        <strain evidence="1 2">CIP 107468</strain>
    </source>
</reference>
<dbReference type="Proteomes" id="UP000018460">
    <property type="component" value="Unassembled WGS sequence"/>
</dbReference>
<dbReference type="eggNOG" id="ENOG50329TZ">
    <property type="taxonomic scope" value="Bacteria"/>
</dbReference>
<accession>N9DJ52</accession>
<dbReference type="PATRIC" id="fig|1120925.3.peg.1496"/>
<dbReference type="RefSeq" id="WP_005009533.1">
    <property type="nucleotide sequence ID" value="NZ_KB849727.1"/>
</dbReference>
<name>N9DJ52_9GAMM</name>
<proteinExistence type="predicted"/>
<evidence type="ECO:0000313" key="1">
    <source>
        <dbReference type="EMBL" id="ENV82654.1"/>
    </source>
</evidence>
<sequence>MKNCLLIACLTALLSGCIVVPSKSGSTPASIAQGVKAVENSKAVTRTTTRGPLLCENIPGCPELAIDWTKRQGANDLSIHIYSPNQIELNEFTFVVDGKKYSYSTIGAASYRQLENSNVIDSSNTVHVPSSLLTRFRNAKDIQVLLSSNQGDISHAMLSNGTPSKAYRLFLRAY</sequence>
<protein>
    <submittedName>
        <fullName evidence="1">Uncharacterized protein</fullName>
    </submittedName>
</protein>
<dbReference type="PROSITE" id="PS51257">
    <property type="entry name" value="PROKAR_LIPOPROTEIN"/>
    <property type="match status" value="1"/>
</dbReference>
<dbReference type="AlphaFoldDB" id="N9DJ52"/>
<keyword evidence="2" id="KW-1185">Reference proteome</keyword>
<gene>
    <name evidence="1" type="ORF">F941_01419</name>
</gene>
<dbReference type="OrthoDB" id="6713309at2"/>
<organism evidence="1 2">
    <name type="scientific">Acinetobacter bouvetii DSM 14964 = CIP 107468</name>
    <dbReference type="NCBI Taxonomy" id="1120925"/>
    <lineage>
        <taxon>Bacteria</taxon>
        <taxon>Pseudomonadati</taxon>
        <taxon>Pseudomonadota</taxon>
        <taxon>Gammaproteobacteria</taxon>
        <taxon>Moraxellales</taxon>
        <taxon>Moraxellaceae</taxon>
        <taxon>Acinetobacter</taxon>
    </lineage>
</organism>
<evidence type="ECO:0000313" key="2">
    <source>
        <dbReference type="Proteomes" id="UP000018460"/>
    </source>
</evidence>